<evidence type="ECO:0000256" key="2">
    <source>
        <dbReference type="ARBA" id="ARBA00022574"/>
    </source>
</evidence>
<reference evidence="7 8" key="1">
    <citation type="submission" date="2020-04" db="EMBL/GenBank/DDBJ databases">
        <title>Perkinsus olseni comparative genomics.</title>
        <authorList>
            <person name="Bogema D.R."/>
        </authorList>
    </citation>
    <scope>NUCLEOTIDE SEQUENCE [LARGE SCALE GENOMIC DNA]</scope>
    <source>
        <strain evidence="7">00978-12</strain>
    </source>
</reference>
<feature type="region of interest" description="Disordered" evidence="6">
    <location>
        <begin position="398"/>
        <end position="422"/>
    </location>
</feature>
<dbReference type="Pfam" id="PF00400">
    <property type="entry name" value="WD40"/>
    <property type="match status" value="1"/>
</dbReference>
<dbReference type="Proteomes" id="UP000541610">
    <property type="component" value="Unassembled WGS sequence"/>
</dbReference>
<dbReference type="SUPFAM" id="SSF50998">
    <property type="entry name" value="Quinoprotein alcohol dehydrogenase-like"/>
    <property type="match status" value="2"/>
</dbReference>
<dbReference type="InterPro" id="IPR001680">
    <property type="entry name" value="WD40_rpt"/>
</dbReference>
<name>A0A7J6NFU5_PEROL</name>
<evidence type="ECO:0000313" key="8">
    <source>
        <dbReference type="Proteomes" id="UP000541610"/>
    </source>
</evidence>
<dbReference type="PANTHER" id="PTHR13720">
    <property type="entry name" value="WD-40 REPEAT PROTEIN"/>
    <property type="match status" value="1"/>
</dbReference>
<organism evidence="7 8">
    <name type="scientific">Perkinsus olseni</name>
    <name type="common">Perkinsus atlanticus</name>
    <dbReference type="NCBI Taxonomy" id="32597"/>
    <lineage>
        <taxon>Eukaryota</taxon>
        <taxon>Sar</taxon>
        <taxon>Alveolata</taxon>
        <taxon>Perkinsozoa</taxon>
        <taxon>Perkinsea</taxon>
        <taxon>Perkinsida</taxon>
        <taxon>Perkinsidae</taxon>
        <taxon>Perkinsus</taxon>
    </lineage>
</organism>
<evidence type="ECO:0000313" key="7">
    <source>
        <dbReference type="EMBL" id="KAF4682706.1"/>
    </source>
</evidence>
<dbReference type="InterPro" id="IPR011047">
    <property type="entry name" value="Quinoprotein_ADH-like_sf"/>
</dbReference>
<protein>
    <recommendedName>
        <fullName evidence="5">Cilia- and flagella-associated protein 251</fullName>
    </recommendedName>
</protein>
<dbReference type="SMART" id="SM00320">
    <property type="entry name" value="WD40"/>
    <property type="match status" value="8"/>
</dbReference>
<evidence type="ECO:0000256" key="5">
    <source>
        <dbReference type="ARBA" id="ARBA00040994"/>
    </source>
</evidence>
<gene>
    <name evidence="7" type="ORF">FOZ60_010236</name>
</gene>
<dbReference type="GO" id="GO:0031514">
    <property type="term" value="C:motile cilium"/>
    <property type="evidence" value="ECO:0007669"/>
    <property type="project" value="TreeGrafter"/>
</dbReference>
<keyword evidence="3" id="KW-0677">Repeat</keyword>
<dbReference type="InterPro" id="IPR050630">
    <property type="entry name" value="WD_repeat_EMAP"/>
</dbReference>
<keyword evidence="4" id="KW-0966">Cell projection</keyword>
<dbReference type="AlphaFoldDB" id="A0A7J6NFU5"/>
<evidence type="ECO:0000256" key="4">
    <source>
        <dbReference type="ARBA" id="ARBA00023273"/>
    </source>
</evidence>
<comment type="caution">
    <text evidence="7">The sequence shown here is derived from an EMBL/GenBank/DDBJ whole genome shotgun (WGS) entry which is preliminary data.</text>
</comment>
<evidence type="ECO:0000256" key="3">
    <source>
        <dbReference type="ARBA" id="ARBA00022737"/>
    </source>
</evidence>
<sequence length="1070" mass="117200">MGMWTSSTGASVVSLVGEIRNQEASVTSIFPMDTPKKPSISANALTLEWSLGLDRELSGSVHNLEVAGEDGTELFYTTANCGVIYNYTTGQQQLLQGHVNGITSTALSRDRRWLVTADAGEQSLLVVWNRHTAAPVRTIVDPHPYGVVACDITPDGKFIVTVSATAPVKANDEGDDDEDPGKEIRDNTQTIALWNWTDAERLQPICIGRIDDNDLQTTVTFNQWDVTEIATNGKRHAFFWRWDRDAATKQPTSPSKIYSAPKELPPVPMQFYSPVLCPKDLSQRVGDFTMTVFMPNTSQVATGTVDGDVLIWDYSLISDAGQSISRQRRAVKIIRLTPDTSLNVLKVHQEFVVVGSADGAVRLYDFGFKIQAWFEDLSAGAIKSISFRATKAEVISGTKGNASRRSKSPSKSPGSTNGDASTQQSFHCEPFMVTTASALVVYVQSEAFYELKAADRQGHLILQGLDSAVHGLDCHPRSPLVAICGYSGFLQVWDYNTKKLSCVKIFEKLVPHILKFSPNGEYLLVGFTNGHCKILCTSDLSELASFRDSQESASHLAFAHDSAYCATAHSDYCVYLYKLSTQQSTSTVEWLFGGKHRSHYRTIVGLMFSGPEAGPESKLFSIGQDGRLVEYSVRHSSDTKGLFITSAWTISQEAHPVGAMWFPFGFRGDHSKILISDDHFKLKVWNTVDGNCRSTTLAPTFSGPLDKLLPLRRADYNKLAGKAAETVVGEDNAMTAESGQNMQLLNPPYDDGQFLVYATSERILGIIQLPLDGNPVKQMGLVAHPGRVAAIATSHEGKYVFTVGGADLTLNQWAVNTESVAAVSSLAKAADFDGIESYITMIEGGREGELLHDMKQFFYYSQLRSQGEKTARARKLDGTIPVAEIPNMMCALGFFPSQLEVENMLAEVRYSRFFETGRYVEKVTFEELVRLYINHRPTFGTDGRDVVDALLTLMGDEDGGAGKIPRELLLQKLLRTDAKGAEIGVPSQNDTDPDERLSYKEFAQCLKSLVQDADAAIDDVLEDAMDPVSLARDILGFDDACLPLEEADCIADATADDVTVQGGESEAAVA</sequence>
<comment type="subcellular location">
    <subcellularLocation>
        <location evidence="1">Cell projection</location>
        <location evidence="1">Cilium</location>
    </subcellularLocation>
</comment>
<dbReference type="PANTHER" id="PTHR13720:SF13">
    <property type="entry name" value="CILIA- AND FLAGELLA-ASSOCIATED PROTEIN 251"/>
    <property type="match status" value="1"/>
</dbReference>
<evidence type="ECO:0000256" key="1">
    <source>
        <dbReference type="ARBA" id="ARBA00004138"/>
    </source>
</evidence>
<evidence type="ECO:0000256" key="6">
    <source>
        <dbReference type="SAM" id="MobiDB-lite"/>
    </source>
</evidence>
<dbReference type="OrthoDB" id="4899631at2759"/>
<dbReference type="InterPro" id="IPR015943">
    <property type="entry name" value="WD40/YVTN_repeat-like_dom_sf"/>
</dbReference>
<proteinExistence type="predicted"/>
<dbReference type="EMBL" id="JABANP010000413">
    <property type="protein sequence ID" value="KAF4682706.1"/>
    <property type="molecule type" value="Genomic_DNA"/>
</dbReference>
<accession>A0A7J6NFU5</accession>
<keyword evidence="2" id="KW-0853">WD repeat</keyword>
<dbReference type="InterPro" id="IPR011992">
    <property type="entry name" value="EF-hand-dom_pair"/>
</dbReference>
<dbReference type="SUPFAM" id="SSF47473">
    <property type="entry name" value="EF-hand"/>
    <property type="match status" value="1"/>
</dbReference>
<dbReference type="Gene3D" id="2.130.10.10">
    <property type="entry name" value="YVTN repeat-like/Quinoprotein amine dehydrogenase"/>
    <property type="match status" value="2"/>
</dbReference>